<dbReference type="GeneID" id="106589469"/>
<organism evidence="1 2">
    <name type="scientific">Salmo salar</name>
    <name type="common">Atlantic salmon</name>
    <dbReference type="NCBI Taxonomy" id="8030"/>
    <lineage>
        <taxon>Eukaryota</taxon>
        <taxon>Metazoa</taxon>
        <taxon>Chordata</taxon>
        <taxon>Craniata</taxon>
        <taxon>Vertebrata</taxon>
        <taxon>Euteleostomi</taxon>
        <taxon>Actinopterygii</taxon>
        <taxon>Neopterygii</taxon>
        <taxon>Teleostei</taxon>
        <taxon>Protacanthopterygii</taxon>
        <taxon>Salmoniformes</taxon>
        <taxon>Salmonidae</taxon>
        <taxon>Salmoninae</taxon>
        <taxon>Salmo</taxon>
    </lineage>
</organism>
<accession>A0ABM3E5U3</accession>
<sequence>MVNDELGKVESVRVIRTHERLCCFSSQRPPGSGASRLGGDKWPVPRSEACGSLWDLQGSVPHGLFRPLGHTELQLRPRQLSTSSLWESLDAQRDEHLLDSEGECVRWLVGNIPGGAVTSGEDLCQYLAPIPTKATGFHRFVYILFRQEGTINFHEDI</sequence>
<proteinExistence type="predicted"/>
<dbReference type="Gene3D" id="3.90.280.10">
    <property type="entry name" value="PEBP-like"/>
    <property type="match status" value="1"/>
</dbReference>
<dbReference type="RefSeq" id="XP_045566417.1">
    <property type="nucleotide sequence ID" value="XM_045710461.1"/>
</dbReference>
<dbReference type="InterPro" id="IPR036610">
    <property type="entry name" value="PEBP-like_sf"/>
</dbReference>
<reference evidence="2" key="1">
    <citation type="submission" date="2025-08" db="UniProtKB">
        <authorList>
            <consortium name="RefSeq"/>
        </authorList>
    </citation>
    <scope>IDENTIFICATION</scope>
</reference>
<dbReference type="SUPFAM" id="SSF49777">
    <property type="entry name" value="PEBP-like"/>
    <property type="match status" value="1"/>
</dbReference>
<dbReference type="Proteomes" id="UP001652741">
    <property type="component" value="Chromosome ssa28"/>
</dbReference>
<evidence type="ECO:0000313" key="2">
    <source>
        <dbReference type="RefSeq" id="XP_045566417.1"/>
    </source>
</evidence>
<keyword evidence="1" id="KW-1185">Reference proteome</keyword>
<gene>
    <name evidence="2" type="primary">LOC106589469</name>
</gene>
<protein>
    <submittedName>
        <fullName evidence="2">Uncharacterized protein isoform X1</fullName>
    </submittedName>
</protein>
<evidence type="ECO:0000313" key="1">
    <source>
        <dbReference type="Proteomes" id="UP001652741"/>
    </source>
</evidence>
<name>A0ABM3E5U3_SALSA</name>